<reference evidence="9 11" key="3">
    <citation type="submission" date="2024-01" db="EMBL/GenBank/DDBJ databases">
        <title>Survival strategy associated with biotechnological potential of Virgibacillus dokdonensis T4.6 isolated from salt-fermented shrimp paste.</title>
        <authorList>
            <person name="Doan T.V."/>
            <person name="Quach N.T."/>
            <person name="Phi Q.-T."/>
        </authorList>
    </citation>
    <scope>NUCLEOTIDE SEQUENCE [LARGE SCALE GENOMIC DNA]</scope>
    <source>
        <strain evidence="9 11">T4.6</strain>
    </source>
</reference>
<evidence type="ECO:0000259" key="7">
    <source>
        <dbReference type="SMART" id="SM00495"/>
    </source>
</evidence>
<evidence type="ECO:0000313" key="10">
    <source>
        <dbReference type="Proteomes" id="UP000234237"/>
    </source>
</evidence>
<organism evidence="8 10">
    <name type="scientific">Virgibacillus dokdonensis</name>
    <dbReference type="NCBI Taxonomy" id="302167"/>
    <lineage>
        <taxon>Bacteria</taxon>
        <taxon>Bacillati</taxon>
        <taxon>Bacillota</taxon>
        <taxon>Bacilli</taxon>
        <taxon>Bacillales</taxon>
        <taxon>Bacillaceae</taxon>
        <taxon>Virgibacillus</taxon>
    </lineage>
</organism>
<keyword evidence="2" id="KW-0964">Secreted</keyword>
<dbReference type="AlphaFoldDB" id="A0A2K9IV51"/>
<dbReference type="InterPro" id="IPR051024">
    <property type="entry name" value="GlcNAc_Chitin_IntDeg"/>
</dbReference>
<dbReference type="GO" id="GO:0005576">
    <property type="term" value="C:extracellular region"/>
    <property type="evidence" value="ECO:0007669"/>
    <property type="project" value="UniProtKB-SubCell"/>
</dbReference>
<dbReference type="CDD" id="cd21177">
    <property type="entry name" value="LPMO_AA10"/>
    <property type="match status" value="1"/>
</dbReference>
<dbReference type="EMBL" id="CP018622">
    <property type="protein sequence ID" value="AUJ23668.1"/>
    <property type="molecule type" value="Genomic_DNA"/>
</dbReference>
<dbReference type="InterPro" id="IPR003610">
    <property type="entry name" value="CBM5/12"/>
</dbReference>
<keyword evidence="9" id="KW-0560">Oxidoreductase</keyword>
<proteinExistence type="predicted"/>
<evidence type="ECO:0000313" key="8">
    <source>
        <dbReference type="EMBL" id="AUJ23668.1"/>
    </source>
</evidence>
<dbReference type="PANTHER" id="PTHR34823">
    <property type="entry name" value="GLCNAC-BINDING PROTEIN A"/>
    <property type="match status" value="1"/>
</dbReference>
<keyword evidence="5" id="KW-0624">Polysaccharide degradation</keyword>
<evidence type="ECO:0000256" key="5">
    <source>
        <dbReference type="ARBA" id="ARBA00023326"/>
    </source>
</evidence>
<keyword evidence="3" id="KW-0732">Signal</keyword>
<evidence type="ECO:0000256" key="2">
    <source>
        <dbReference type="ARBA" id="ARBA00022525"/>
    </source>
</evidence>
<dbReference type="GO" id="GO:0004553">
    <property type="term" value="F:hydrolase activity, hydrolyzing O-glycosyl compounds"/>
    <property type="evidence" value="ECO:0007669"/>
    <property type="project" value="InterPro"/>
</dbReference>
<evidence type="ECO:0000256" key="1">
    <source>
        <dbReference type="ARBA" id="ARBA00004613"/>
    </source>
</evidence>
<name>A0A2K9IV51_9BACI</name>
<dbReference type="SUPFAM" id="SSF51055">
    <property type="entry name" value="Carbohydrate binding domain"/>
    <property type="match status" value="1"/>
</dbReference>
<sequence length="278" mass="31162">MMSNKMKLTVGVGIVLVSLFAFAISISAHGYVNEPKSRALLCAEGANYSCGSVIYEPQSLEAPGNFPEGGPADGRIASADIFHELDEQTSDRWAKVPITSGPFTFEWSLTAAHATDKWDYYITKENWNPNEPLKRSDFEKFCTVDDNGERPPFTVNHDCDIPERTGYHVILAYWEVADTANAFYNVIDVNFDGDYVEPGNPGDPEEPNPGEPPVWKENQVYLGGDRVTYDGSVYEAKWWTRNEIPGEANVWEFIRNVATSNQENSQSSFDSPLVFFNF</sequence>
<dbReference type="InterPro" id="IPR036573">
    <property type="entry name" value="CBM_sf_5/12"/>
</dbReference>
<dbReference type="Proteomes" id="UP000234237">
    <property type="component" value="Chromosome"/>
</dbReference>
<accession>A0A2K9IV51</accession>
<evidence type="ECO:0000313" key="11">
    <source>
        <dbReference type="Proteomes" id="UP001356080"/>
    </source>
</evidence>
<keyword evidence="4" id="KW-0378">Hydrolase</keyword>
<gene>
    <name evidence="8" type="primary">gbpA</name>
    <name evidence="8" type="ORF">A21D_00555</name>
    <name evidence="9" type="ORF">V2W34_14465</name>
</gene>
<dbReference type="EMBL" id="JAZHPM010000027">
    <property type="protein sequence ID" value="MEF2293200.1"/>
    <property type="molecule type" value="Genomic_DNA"/>
</dbReference>
<feature type="region of interest" description="Disordered" evidence="6">
    <location>
        <begin position="195"/>
        <end position="214"/>
    </location>
</feature>
<feature type="domain" description="Chitin-binding type-3" evidence="7">
    <location>
        <begin position="212"/>
        <end position="254"/>
    </location>
</feature>
<dbReference type="GO" id="GO:0030246">
    <property type="term" value="F:carbohydrate binding"/>
    <property type="evidence" value="ECO:0007669"/>
    <property type="project" value="InterPro"/>
</dbReference>
<dbReference type="Proteomes" id="UP001356080">
    <property type="component" value="Unassembled WGS sequence"/>
</dbReference>
<keyword evidence="5" id="KW-0119">Carbohydrate metabolism</keyword>
<dbReference type="SUPFAM" id="SSF81296">
    <property type="entry name" value="E set domains"/>
    <property type="match status" value="1"/>
</dbReference>
<dbReference type="PANTHER" id="PTHR34823:SF1">
    <property type="entry name" value="CHITIN-BINDING TYPE-4 DOMAIN-CONTAINING PROTEIN"/>
    <property type="match status" value="1"/>
</dbReference>
<dbReference type="FunFam" id="2.70.50.50:FF:000001">
    <property type="entry name" value="Chitin-binding protein"/>
    <property type="match status" value="1"/>
</dbReference>
<comment type="subcellular location">
    <subcellularLocation>
        <location evidence="1">Secreted</location>
    </subcellularLocation>
</comment>
<keyword evidence="11" id="KW-1185">Reference proteome</keyword>
<evidence type="ECO:0000256" key="3">
    <source>
        <dbReference type="ARBA" id="ARBA00022729"/>
    </source>
</evidence>
<dbReference type="GO" id="GO:0000272">
    <property type="term" value="P:polysaccharide catabolic process"/>
    <property type="evidence" value="ECO:0007669"/>
    <property type="project" value="UniProtKB-KW"/>
</dbReference>
<dbReference type="InterPro" id="IPR014756">
    <property type="entry name" value="Ig_E-set"/>
</dbReference>
<dbReference type="InterPro" id="IPR004302">
    <property type="entry name" value="Cellulose/chitin-bd_N"/>
</dbReference>
<dbReference type="Gene3D" id="2.70.50.50">
    <property type="entry name" value="chitin-binding protein cbp21"/>
    <property type="match status" value="1"/>
</dbReference>
<dbReference type="Pfam" id="PF02839">
    <property type="entry name" value="CBM_5_12"/>
    <property type="match status" value="1"/>
</dbReference>
<keyword evidence="9" id="KW-0503">Monooxygenase</keyword>
<evidence type="ECO:0000256" key="6">
    <source>
        <dbReference type="SAM" id="MobiDB-lite"/>
    </source>
</evidence>
<reference evidence="10" key="2">
    <citation type="submission" date="2016-11" db="EMBL/GenBank/DDBJ databases">
        <title>Complete genome sequence of Virgibacillus pantothenticus 21D, a halophilic bacterium isolated from the deep hypersaline anoxic basin Discovery in the Mediterranean Sea.</title>
        <authorList>
            <person name="Zeaiter Z."/>
            <person name="Booth J.M."/>
            <person name="Prosdocimi E.M."/>
            <person name="Mapelli F."/>
            <person name="Fusi M."/>
            <person name="Daffonchio D."/>
            <person name="Borin S."/>
            <person name="Crotti E."/>
        </authorList>
    </citation>
    <scope>NUCLEOTIDE SEQUENCE [LARGE SCALE GENOMIC DNA]</scope>
    <source>
        <strain evidence="10">21D</strain>
    </source>
</reference>
<dbReference type="Gene3D" id="2.10.10.20">
    <property type="entry name" value="Carbohydrate-binding module superfamily 5/12"/>
    <property type="match status" value="1"/>
</dbReference>
<dbReference type="KEGG" id="vpn:A21D_00555"/>
<dbReference type="RefSeq" id="WP_101932616.1">
    <property type="nucleotide sequence ID" value="NZ_CP018622.1"/>
</dbReference>
<reference evidence="8" key="1">
    <citation type="submission" date="2016-11" db="EMBL/GenBank/DDBJ databases">
        <title>Complete genome sequence of Virgibacillus dokdonensis 21D, a halophilic bacterium isolated from the deep hypersaline anoxic basin Discovery in the Mediterranean Sea.</title>
        <authorList>
            <person name="Zeaiter Z."/>
            <person name="Booth J.M."/>
            <person name="Prosdocimi E.M."/>
            <person name="Mapelli F."/>
            <person name="Fusi M."/>
            <person name="Daffonchio D."/>
            <person name="Borin S."/>
            <person name="Crotti E."/>
        </authorList>
    </citation>
    <scope>NUCLEOTIDE SEQUENCE</scope>
    <source>
        <strain evidence="8">21D</strain>
    </source>
</reference>
<dbReference type="SMART" id="SM00495">
    <property type="entry name" value="ChtBD3"/>
    <property type="match status" value="1"/>
</dbReference>
<protein>
    <submittedName>
        <fullName evidence="8">GlcNAc-binding protein A</fullName>
    </submittedName>
    <submittedName>
        <fullName evidence="9">Lytic polysaccharide monooxygenase</fullName>
    </submittedName>
</protein>
<dbReference type="CDD" id="cd12215">
    <property type="entry name" value="ChiC_BD"/>
    <property type="match status" value="1"/>
</dbReference>
<dbReference type="GO" id="GO:0004497">
    <property type="term" value="F:monooxygenase activity"/>
    <property type="evidence" value="ECO:0007669"/>
    <property type="project" value="UniProtKB-KW"/>
</dbReference>
<dbReference type="Pfam" id="PF03067">
    <property type="entry name" value="LPMO_10"/>
    <property type="match status" value="1"/>
</dbReference>
<evidence type="ECO:0000256" key="4">
    <source>
        <dbReference type="ARBA" id="ARBA00022801"/>
    </source>
</evidence>
<evidence type="ECO:0000313" key="9">
    <source>
        <dbReference type="EMBL" id="MEF2293200.1"/>
    </source>
</evidence>